<dbReference type="OrthoDB" id="2119217at2759"/>
<evidence type="ECO:0000256" key="5">
    <source>
        <dbReference type="ARBA" id="ARBA00022723"/>
    </source>
</evidence>
<feature type="compositionally biased region" description="Acidic residues" evidence="10">
    <location>
        <begin position="125"/>
        <end position="134"/>
    </location>
</feature>
<evidence type="ECO:0000256" key="1">
    <source>
        <dbReference type="ARBA" id="ARBA00004120"/>
    </source>
</evidence>
<evidence type="ECO:0000259" key="11">
    <source>
        <dbReference type="PROSITE" id="PS51792"/>
    </source>
</evidence>
<dbReference type="GO" id="GO:0060271">
    <property type="term" value="P:cilium assembly"/>
    <property type="evidence" value="ECO:0007669"/>
    <property type="project" value="TreeGrafter"/>
</dbReference>
<dbReference type="EMBL" id="CAJPEV010000012">
    <property type="protein sequence ID" value="CAG0878692.1"/>
    <property type="molecule type" value="Genomic_DNA"/>
</dbReference>
<sequence length="520" mass="58112">MRDLLQLNGSDRVDDPGEGPSGSRSYPMRHEIFSPSRERMTGDDDVIQFREEDDEVSNDEAPIGEGGISVAAVLAAEENLDTDSHIAYLQEPYEGVDVQVHQEDQEGAKDEEIDIPLKVRPIADDSGEDSDDDDVKGAGDLGAYNPADYEHLAVSGEIKELFQLITRYTPQTIDLEHRLKPFIPDYIPAVGDIDAFIKIPRPDGAADTLGLTILDEPALKQSDPTVLDLTLRAVAKQSSAKAIAVKSIDDAEKNPKAIEKWIKDISDLHRSKPPPTVHYTKQMPDIDSLMQEWPGEFEDLLREVGLPTADLDCSLSEYTDIVCSLLDIPVYKSRVQSLHVLFTLYSAFKQSQHFQTFGQDKVIEEPDHLNMLAVFPLPRTFSVTGSSYCAPDTQEFELDKMGRIFLEHIGGARLFSCATCETVLTNRSELISTRFTGATGRAFLFNKVVNLKYSEVQDRVMLTGRHMVRDVSCKNCNAKLGWIYEFATEETQRYKEGRVILERALVTESEGMEEHSSDNS</sequence>
<dbReference type="GO" id="GO:0030992">
    <property type="term" value="C:intraciliary transport particle B"/>
    <property type="evidence" value="ECO:0007669"/>
    <property type="project" value="TreeGrafter"/>
</dbReference>
<evidence type="ECO:0000256" key="4">
    <source>
        <dbReference type="ARBA" id="ARBA00022490"/>
    </source>
</evidence>
<keyword evidence="7" id="KW-0969">Cilium</keyword>
<dbReference type="GO" id="GO:0031514">
    <property type="term" value="C:motile cilium"/>
    <property type="evidence" value="ECO:0007669"/>
    <property type="project" value="TreeGrafter"/>
</dbReference>
<evidence type="ECO:0000256" key="8">
    <source>
        <dbReference type="ARBA" id="ARBA00023212"/>
    </source>
</evidence>
<dbReference type="GO" id="GO:0042073">
    <property type="term" value="P:intraciliary transport"/>
    <property type="evidence" value="ECO:0007669"/>
    <property type="project" value="InterPro"/>
</dbReference>
<dbReference type="InterPro" id="IPR034751">
    <property type="entry name" value="Yippee"/>
</dbReference>
<keyword evidence="13" id="KW-1185">Reference proteome</keyword>
<comment type="subcellular location">
    <subcellularLocation>
        <location evidence="1">Cytoplasm</location>
        <location evidence="1">Cytoskeleton</location>
        <location evidence="1">Cilium basal body</location>
    </subcellularLocation>
</comment>
<dbReference type="PANTHER" id="PTHR13376:SF0">
    <property type="entry name" value="INTRAFLAGELLAR TRANSPORT PROTEIN 46 HOMOLOG"/>
    <property type="match status" value="1"/>
</dbReference>
<proteinExistence type="inferred from homology"/>
<evidence type="ECO:0000313" key="13">
    <source>
        <dbReference type="Proteomes" id="UP000677054"/>
    </source>
</evidence>
<name>A0A7R8X0C7_9CRUS</name>
<organism evidence="12">
    <name type="scientific">Darwinula stevensoni</name>
    <dbReference type="NCBI Taxonomy" id="69355"/>
    <lineage>
        <taxon>Eukaryota</taxon>
        <taxon>Metazoa</taxon>
        <taxon>Ecdysozoa</taxon>
        <taxon>Arthropoda</taxon>
        <taxon>Crustacea</taxon>
        <taxon>Oligostraca</taxon>
        <taxon>Ostracoda</taxon>
        <taxon>Podocopa</taxon>
        <taxon>Podocopida</taxon>
        <taxon>Darwinulocopina</taxon>
        <taxon>Darwinuloidea</taxon>
        <taxon>Darwinulidae</taxon>
        <taxon>Darwinula</taxon>
    </lineage>
</organism>
<dbReference type="Proteomes" id="UP000677054">
    <property type="component" value="Unassembled WGS sequence"/>
</dbReference>
<keyword evidence="4" id="KW-0963">Cytoplasm</keyword>
<reference evidence="12" key="1">
    <citation type="submission" date="2020-11" db="EMBL/GenBank/DDBJ databases">
        <authorList>
            <person name="Tran Van P."/>
        </authorList>
    </citation>
    <scope>NUCLEOTIDE SEQUENCE</scope>
</reference>
<keyword evidence="5" id="KW-0479">Metal-binding</keyword>
<dbReference type="AlphaFoldDB" id="A0A7R8X0C7"/>
<accession>A0A7R8X0C7</accession>
<keyword evidence="6" id="KW-0862">Zinc</keyword>
<dbReference type="GO" id="GO:0005815">
    <property type="term" value="C:microtubule organizing center"/>
    <property type="evidence" value="ECO:0007669"/>
    <property type="project" value="TreeGrafter"/>
</dbReference>
<feature type="region of interest" description="Disordered" evidence="10">
    <location>
        <begin position="122"/>
        <end position="141"/>
    </location>
</feature>
<evidence type="ECO:0000256" key="9">
    <source>
        <dbReference type="ARBA" id="ARBA00023273"/>
    </source>
</evidence>
<dbReference type="PROSITE" id="PS51792">
    <property type="entry name" value="YIPPEE"/>
    <property type="match status" value="1"/>
</dbReference>
<keyword evidence="9" id="KW-0966">Cell projection</keyword>
<evidence type="ECO:0000256" key="2">
    <source>
        <dbReference type="ARBA" id="ARBA00007700"/>
    </source>
</evidence>
<dbReference type="EMBL" id="LR899529">
    <property type="protein sequence ID" value="CAD7240178.1"/>
    <property type="molecule type" value="Genomic_DNA"/>
</dbReference>
<dbReference type="Pfam" id="PF03226">
    <property type="entry name" value="Yippee-Mis18"/>
    <property type="match status" value="1"/>
</dbReference>
<evidence type="ECO:0000256" key="6">
    <source>
        <dbReference type="ARBA" id="ARBA00022833"/>
    </source>
</evidence>
<evidence type="ECO:0000256" key="10">
    <source>
        <dbReference type="SAM" id="MobiDB-lite"/>
    </source>
</evidence>
<comment type="similarity">
    <text evidence="2">Belongs to the IFT46 family.</text>
</comment>
<dbReference type="InterPro" id="IPR004910">
    <property type="entry name" value="Yippee/Mis18/Cereblon"/>
</dbReference>
<dbReference type="GO" id="GO:0046872">
    <property type="term" value="F:metal ion binding"/>
    <property type="evidence" value="ECO:0007669"/>
    <property type="project" value="UniProtKB-KW"/>
</dbReference>
<feature type="compositionally biased region" description="Basic and acidic residues" evidence="10">
    <location>
        <begin position="28"/>
        <end position="42"/>
    </location>
</feature>
<dbReference type="PANTHER" id="PTHR13376">
    <property type="entry name" value="INTRAFLAGELLAR TRANSPORT PROTEIN 46 HOMOLOG"/>
    <property type="match status" value="1"/>
</dbReference>
<dbReference type="Pfam" id="PF12317">
    <property type="entry name" value="IFT46_B_C"/>
    <property type="match status" value="1"/>
</dbReference>
<keyword evidence="8" id="KW-0206">Cytoskeleton</keyword>
<feature type="domain" description="Yippee" evidence="11">
    <location>
        <begin position="413"/>
        <end position="510"/>
    </location>
</feature>
<protein>
    <recommendedName>
        <fullName evidence="3">Intraflagellar transport protein 46 homolog</fullName>
    </recommendedName>
</protein>
<evidence type="ECO:0000256" key="7">
    <source>
        <dbReference type="ARBA" id="ARBA00023069"/>
    </source>
</evidence>
<evidence type="ECO:0000313" key="12">
    <source>
        <dbReference type="EMBL" id="CAD7240178.1"/>
    </source>
</evidence>
<feature type="region of interest" description="Disordered" evidence="10">
    <location>
        <begin position="1"/>
        <end position="42"/>
    </location>
</feature>
<evidence type="ECO:0000256" key="3">
    <source>
        <dbReference type="ARBA" id="ARBA00017206"/>
    </source>
</evidence>
<dbReference type="InterPro" id="IPR022088">
    <property type="entry name" value="Intraflagellar_transp_cmplxB"/>
</dbReference>
<gene>
    <name evidence="12" type="ORF">DSTB1V02_LOCUS210</name>
</gene>